<feature type="compositionally biased region" description="Polar residues" evidence="1">
    <location>
        <begin position="596"/>
        <end position="607"/>
    </location>
</feature>
<evidence type="ECO:0000313" key="3">
    <source>
        <dbReference type="EMBL" id="KAL2798059.1"/>
    </source>
</evidence>
<dbReference type="PANTHER" id="PTHR35041:SF6">
    <property type="entry name" value="FORMYLMETHIONINE DEFORMYLASE-LIKE PROTEIN-RELATED"/>
    <property type="match status" value="1"/>
</dbReference>
<dbReference type="EMBL" id="JBFTWV010000015">
    <property type="protein sequence ID" value="KAL2798059.1"/>
    <property type="molecule type" value="Genomic_DNA"/>
</dbReference>
<proteinExistence type="predicted"/>
<keyword evidence="4" id="KW-1185">Reference proteome</keyword>
<dbReference type="PANTHER" id="PTHR35041">
    <property type="entry name" value="MEDIATOR OF RNA POLYMERASE II TRANSCRIPTION SUBUNIT 1"/>
    <property type="match status" value="1"/>
</dbReference>
<protein>
    <recommendedName>
        <fullName evidence="5">Transmembrane protein</fullName>
    </recommendedName>
</protein>
<evidence type="ECO:0008006" key="5">
    <source>
        <dbReference type="Google" id="ProtNLM"/>
    </source>
</evidence>
<organism evidence="3 4">
    <name type="scientific">Aspergillus keveii</name>
    <dbReference type="NCBI Taxonomy" id="714993"/>
    <lineage>
        <taxon>Eukaryota</taxon>
        <taxon>Fungi</taxon>
        <taxon>Dikarya</taxon>
        <taxon>Ascomycota</taxon>
        <taxon>Pezizomycotina</taxon>
        <taxon>Eurotiomycetes</taxon>
        <taxon>Eurotiomycetidae</taxon>
        <taxon>Eurotiales</taxon>
        <taxon>Aspergillaceae</taxon>
        <taxon>Aspergillus</taxon>
        <taxon>Aspergillus subgen. Nidulantes</taxon>
    </lineage>
</organism>
<keyword evidence="2" id="KW-0812">Transmembrane</keyword>
<keyword evidence="2" id="KW-0472">Membrane</keyword>
<feature type="transmembrane region" description="Helical" evidence="2">
    <location>
        <begin position="117"/>
        <end position="137"/>
    </location>
</feature>
<dbReference type="Proteomes" id="UP001610563">
    <property type="component" value="Unassembled WGS sequence"/>
</dbReference>
<reference evidence="3 4" key="1">
    <citation type="submission" date="2024-07" db="EMBL/GenBank/DDBJ databases">
        <title>Section-level genome sequencing and comparative genomics of Aspergillus sections Usti and Cavernicolus.</title>
        <authorList>
            <consortium name="Lawrence Berkeley National Laboratory"/>
            <person name="Nybo J.L."/>
            <person name="Vesth T.C."/>
            <person name="Theobald S."/>
            <person name="Frisvad J.C."/>
            <person name="Larsen T.O."/>
            <person name="Kjaerboelling I."/>
            <person name="Rothschild-Mancinelli K."/>
            <person name="Lyhne E.K."/>
            <person name="Kogle M.E."/>
            <person name="Barry K."/>
            <person name="Clum A."/>
            <person name="Na H."/>
            <person name="Ledsgaard L."/>
            <person name="Lin J."/>
            <person name="Lipzen A."/>
            <person name="Kuo A."/>
            <person name="Riley R."/>
            <person name="Mondo S."/>
            <person name="Labutti K."/>
            <person name="Haridas S."/>
            <person name="Pangalinan J."/>
            <person name="Salamov A.A."/>
            <person name="Simmons B.A."/>
            <person name="Magnuson J.K."/>
            <person name="Chen J."/>
            <person name="Drula E."/>
            <person name="Henrissat B."/>
            <person name="Wiebenga A."/>
            <person name="Lubbers R.J."/>
            <person name="Gomes A.C."/>
            <person name="Makela M.R."/>
            <person name="Stajich J."/>
            <person name="Grigoriev I.V."/>
            <person name="Mortensen U.H."/>
            <person name="De Vries R.P."/>
            <person name="Baker S.E."/>
            <person name="Andersen M.R."/>
        </authorList>
    </citation>
    <scope>NUCLEOTIDE SEQUENCE [LARGE SCALE GENOMIC DNA]</scope>
    <source>
        <strain evidence="3 4">CBS 209.92</strain>
    </source>
</reference>
<evidence type="ECO:0000256" key="2">
    <source>
        <dbReference type="SAM" id="Phobius"/>
    </source>
</evidence>
<name>A0ABR4GHH0_9EURO</name>
<evidence type="ECO:0000256" key="1">
    <source>
        <dbReference type="SAM" id="MobiDB-lite"/>
    </source>
</evidence>
<accession>A0ABR4GHH0</accession>
<feature type="transmembrane region" description="Helical" evidence="2">
    <location>
        <begin position="12"/>
        <end position="33"/>
    </location>
</feature>
<comment type="caution">
    <text evidence="3">The sequence shown here is derived from an EMBL/GenBank/DDBJ whole genome shotgun (WGS) entry which is preliminary data.</text>
</comment>
<keyword evidence="2" id="KW-1133">Transmembrane helix</keyword>
<sequence length="614" mass="67866">MPKQDGIHWRMPTAMIVCYVIGVGLAIGHHFYYYSLDGTQVGDQNKQEWALRIGTGLAFLMKTFLTTAVGIACVQHFWWILRLKPIRLSTLDSMFDIRGSIFNFFDLHIWLRGPNVAILGLISWLIPLVTVITPSTLSVQNANGTSLIEQPLPVIDYTRNRYLTMSDGGLEGPTGTLTRLVMSSTIQGSILQVPVPAPNASYTLDFIGPYIMCQNASEYVNRTVNEYLWNKSRMRNNYIAFPTSNNLTSDLDDLLYADEPGQWFWHDLNGTDYAGKLIIAAYDQIPVRSTIECAMYNASYVVDFSWLNGEQTVEIVDRQVLNRVMPYTELSPAPAPANEGESLAYTWIMRAMMDIFVGMCFSFPQRCSAAQVFSTTLANSKELWPMVYGSAEPVPEGLRPLVEVAASMADNLTLSFFSESYFLQNTTQASPRNITVYSNEVLYLYSQKNLLIGYGVSIFVSLLCVIAGLLSMWDNGIAFTDSFSTILRATRNARFDDIVPRDSTTGSDPPPEALSRTRVQWVGLPSSLSASSSGVGLASGREDGLGVAGLRPLSTLAETEKGTGSARGSETGNGNGERSPRSPIAFTNRIRERKNYQATTTVSSVTERSPDGFI</sequence>
<evidence type="ECO:0000313" key="4">
    <source>
        <dbReference type="Proteomes" id="UP001610563"/>
    </source>
</evidence>
<feature type="transmembrane region" description="Helical" evidence="2">
    <location>
        <begin position="53"/>
        <end position="81"/>
    </location>
</feature>
<feature type="region of interest" description="Disordered" evidence="1">
    <location>
        <begin position="552"/>
        <end position="614"/>
    </location>
</feature>
<gene>
    <name evidence="3" type="ORF">BJX66DRAFT_296321</name>
</gene>
<feature type="transmembrane region" description="Helical" evidence="2">
    <location>
        <begin position="451"/>
        <end position="473"/>
    </location>
</feature>